<dbReference type="InterPro" id="IPR012474">
    <property type="entry name" value="Frigida"/>
</dbReference>
<keyword evidence="3 5" id="KW-0221">Differentiation</keyword>
<organism evidence="7 8">
    <name type="scientific">Hibiscus syriacus</name>
    <name type="common">Rose of Sharon</name>
    <dbReference type="NCBI Taxonomy" id="106335"/>
    <lineage>
        <taxon>Eukaryota</taxon>
        <taxon>Viridiplantae</taxon>
        <taxon>Streptophyta</taxon>
        <taxon>Embryophyta</taxon>
        <taxon>Tracheophyta</taxon>
        <taxon>Spermatophyta</taxon>
        <taxon>Magnoliopsida</taxon>
        <taxon>eudicotyledons</taxon>
        <taxon>Gunneridae</taxon>
        <taxon>Pentapetalae</taxon>
        <taxon>rosids</taxon>
        <taxon>malvids</taxon>
        <taxon>Malvales</taxon>
        <taxon>Malvaceae</taxon>
        <taxon>Malvoideae</taxon>
        <taxon>Hibiscus</taxon>
    </lineage>
</organism>
<sequence length="385" mass="42811">MSPDPAKFVLDLMLGISSQHKKKDGTGFEESFLKISLLMLEKLFQVSSHVQPKVKSDALTLAKEWKTELKPSAENSIEMLCFLQFVAAFGLAPSFNRDEIFKLFATTAQHQQARNVCQILGFTDMIPDFVGSLIARKQYIEAIRFVCALDCKDKCPPKRLLELFLEDINRAACDRCKIGKNSPEVQKAIDEWIASLKSVIECVKDCKLESYMPVEVIEKSIAELEKQKLNLTFSAVQPNVHGRTTCNTGPSVPGNHSSPVPPVQQQFHGGNYTFTTGTQWHEQFTYASSPMTRPPQQFQGMIHGSVPVARLHGPSNKRARTDGLVTNSYTPQVPTLNPNIHPASLHGIGVQPNPGINFYRSATNLEHSSTSATGQNLIHNRPRQP</sequence>
<reference evidence="7" key="1">
    <citation type="submission" date="2019-09" db="EMBL/GenBank/DDBJ databases">
        <title>Draft genome information of white flower Hibiscus syriacus.</title>
        <authorList>
            <person name="Kim Y.-M."/>
        </authorList>
    </citation>
    <scope>NUCLEOTIDE SEQUENCE [LARGE SCALE GENOMIC DNA]</scope>
    <source>
        <strain evidence="7">YM2019G1</strain>
    </source>
</reference>
<evidence type="ECO:0000256" key="5">
    <source>
        <dbReference type="RuleBase" id="RU364012"/>
    </source>
</evidence>
<evidence type="ECO:0000256" key="3">
    <source>
        <dbReference type="ARBA" id="ARBA00022782"/>
    </source>
</evidence>
<evidence type="ECO:0000256" key="1">
    <source>
        <dbReference type="ARBA" id="ARBA00008956"/>
    </source>
</evidence>
<name>A0A6A2YYR3_HIBSY</name>
<proteinExistence type="inferred from homology"/>
<dbReference type="GO" id="GO:0009908">
    <property type="term" value="P:flower development"/>
    <property type="evidence" value="ECO:0007669"/>
    <property type="project" value="UniProtKB-KW"/>
</dbReference>
<gene>
    <name evidence="7" type="ORF">F3Y22_tig00111105pilonHSYRG00325</name>
</gene>
<keyword evidence="8" id="KW-1185">Reference proteome</keyword>
<keyword evidence="4 5" id="KW-0287">Flowering</keyword>
<evidence type="ECO:0000313" key="7">
    <source>
        <dbReference type="EMBL" id="KAE8684734.1"/>
    </source>
</evidence>
<evidence type="ECO:0000256" key="4">
    <source>
        <dbReference type="ARBA" id="ARBA00023089"/>
    </source>
</evidence>
<dbReference type="PANTHER" id="PTHR31791:SF37">
    <property type="entry name" value="A_TM021B04.7 PROTEIN"/>
    <property type="match status" value="1"/>
</dbReference>
<comment type="similarity">
    <text evidence="1 5">Belongs to the Frigida family.</text>
</comment>
<feature type="compositionally biased region" description="Polar residues" evidence="6">
    <location>
        <begin position="366"/>
        <end position="378"/>
    </location>
</feature>
<evidence type="ECO:0000256" key="2">
    <source>
        <dbReference type="ARBA" id="ARBA00022473"/>
    </source>
</evidence>
<protein>
    <recommendedName>
        <fullName evidence="5">FRIGIDA-like protein</fullName>
    </recommendedName>
</protein>
<evidence type="ECO:0000256" key="6">
    <source>
        <dbReference type="SAM" id="MobiDB-lite"/>
    </source>
</evidence>
<dbReference type="PANTHER" id="PTHR31791">
    <property type="entry name" value="FRIGIDA-LIKE PROTEIN 3-RELATED"/>
    <property type="match status" value="1"/>
</dbReference>
<dbReference type="AlphaFoldDB" id="A0A6A2YYR3"/>
<accession>A0A6A2YYR3</accession>
<dbReference type="GO" id="GO:0030154">
    <property type="term" value="P:cell differentiation"/>
    <property type="evidence" value="ECO:0007669"/>
    <property type="project" value="UniProtKB-KW"/>
</dbReference>
<evidence type="ECO:0000313" key="8">
    <source>
        <dbReference type="Proteomes" id="UP000436088"/>
    </source>
</evidence>
<feature type="region of interest" description="Disordered" evidence="6">
    <location>
        <begin position="366"/>
        <end position="385"/>
    </location>
</feature>
<comment type="caution">
    <text evidence="7">The sequence shown here is derived from an EMBL/GenBank/DDBJ whole genome shotgun (WGS) entry which is preliminary data.</text>
</comment>
<dbReference type="EMBL" id="VEPZ02001236">
    <property type="protein sequence ID" value="KAE8684734.1"/>
    <property type="molecule type" value="Genomic_DNA"/>
</dbReference>
<dbReference type="Proteomes" id="UP000436088">
    <property type="component" value="Unassembled WGS sequence"/>
</dbReference>
<dbReference type="Pfam" id="PF07899">
    <property type="entry name" value="Frigida"/>
    <property type="match status" value="1"/>
</dbReference>
<keyword evidence="2 5" id="KW-0217">Developmental protein</keyword>